<evidence type="ECO:0000256" key="3">
    <source>
        <dbReference type="SAM" id="MobiDB-lite"/>
    </source>
</evidence>
<keyword evidence="6" id="KW-1185">Reference proteome</keyword>
<evidence type="ECO:0000313" key="5">
    <source>
        <dbReference type="EMBL" id="KDQ05999.1"/>
    </source>
</evidence>
<evidence type="ECO:0000256" key="2">
    <source>
        <dbReference type="ARBA" id="ARBA00022723"/>
    </source>
</evidence>
<protein>
    <recommendedName>
        <fullName evidence="4">DDE Tnp4 domain-containing protein</fullName>
    </recommendedName>
</protein>
<name>A0A067LSH9_BOTB1</name>
<dbReference type="OrthoDB" id="2966465at2759"/>
<sequence length="252" mass="28631">MQLPRRARRCKIAGVFIDGTLRKIARPTHNQRIVYNGWKRIHCLKYHTVLTPDGIHSHVFEPIEGRRHDSTLYEQSGLKSHLDQHSWDPDGNLLVIYGDPAYGLQTHLISPFAGLTLLPEQQRWNTKMSRVREAVEWGFGETARQFAFIDYSKNQKAVLSPVGVYYITALLFANAHAILHVSEVPQYFNCQPPTLSEYFHGLPPDNGIDLNIVSGPLWDTTEIYDEAGGGDQLSGDATQREDMQGRLGRPRR</sequence>
<dbReference type="HOGENOM" id="CLU_059042_1_0_1"/>
<keyword evidence="2" id="KW-0479">Metal-binding</keyword>
<dbReference type="Pfam" id="PF13359">
    <property type="entry name" value="DDE_Tnp_4"/>
    <property type="match status" value="1"/>
</dbReference>
<evidence type="ECO:0000259" key="4">
    <source>
        <dbReference type="Pfam" id="PF13359"/>
    </source>
</evidence>
<evidence type="ECO:0000313" key="6">
    <source>
        <dbReference type="Proteomes" id="UP000027195"/>
    </source>
</evidence>
<dbReference type="InterPro" id="IPR027806">
    <property type="entry name" value="HARBI1_dom"/>
</dbReference>
<dbReference type="InParanoid" id="A0A067LSH9"/>
<feature type="region of interest" description="Disordered" evidence="3">
    <location>
        <begin position="228"/>
        <end position="252"/>
    </location>
</feature>
<reference evidence="6" key="1">
    <citation type="journal article" date="2014" name="Proc. Natl. Acad. Sci. U.S.A.">
        <title>Extensive sampling of basidiomycete genomes demonstrates inadequacy of the white-rot/brown-rot paradigm for wood decay fungi.</title>
        <authorList>
            <person name="Riley R."/>
            <person name="Salamov A.A."/>
            <person name="Brown D.W."/>
            <person name="Nagy L.G."/>
            <person name="Floudas D."/>
            <person name="Held B.W."/>
            <person name="Levasseur A."/>
            <person name="Lombard V."/>
            <person name="Morin E."/>
            <person name="Otillar R."/>
            <person name="Lindquist E.A."/>
            <person name="Sun H."/>
            <person name="LaButti K.M."/>
            <person name="Schmutz J."/>
            <person name="Jabbour D."/>
            <person name="Luo H."/>
            <person name="Baker S.E."/>
            <person name="Pisabarro A.G."/>
            <person name="Walton J.D."/>
            <person name="Blanchette R.A."/>
            <person name="Henrissat B."/>
            <person name="Martin F."/>
            <person name="Cullen D."/>
            <person name="Hibbett D.S."/>
            <person name="Grigoriev I.V."/>
        </authorList>
    </citation>
    <scope>NUCLEOTIDE SEQUENCE [LARGE SCALE GENOMIC DNA]</scope>
    <source>
        <strain evidence="6">FD-172 SS1</strain>
    </source>
</reference>
<proteinExistence type="predicted"/>
<dbReference type="EMBL" id="KL198163">
    <property type="protein sequence ID" value="KDQ05999.1"/>
    <property type="molecule type" value="Genomic_DNA"/>
</dbReference>
<organism evidence="5 6">
    <name type="scientific">Botryobasidium botryosum (strain FD-172 SS1)</name>
    <dbReference type="NCBI Taxonomy" id="930990"/>
    <lineage>
        <taxon>Eukaryota</taxon>
        <taxon>Fungi</taxon>
        <taxon>Dikarya</taxon>
        <taxon>Basidiomycota</taxon>
        <taxon>Agaricomycotina</taxon>
        <taxon>Agaricomycetes</taxon>
        <taxon>Cantharellales</taxon>
        <taxon>Botryobasidiaceae</taxon>
        <taxon>Botryobasidium</taxon>
    </lineage>
</organism>
<dbReference type="STRING" id="930990.A0A067LSH9"/>
<feature type="domain" description="DDE Tnp4" evidence="4">
    <location>
        <begin position="17"/>
        <end position="149"/>
    </location>
</feature>
<dbReference type="GO" id="GO:0046872">
    <property type="term" value="F:metal ion binding"/>
    <property type="evidence" value="ECO:0007669"/>
    <property type="project" value="UniProtKB-KW"/>
</dbReference>
<dbReference type="AlphaFoldDB" id="A0A067LSH9"/>
<accession>A0A067LSH9</accession>
<evidence type="ECO:0000256" key="1">
    <source>
        <dbReference type="ARBA" id="ARBA00001968"/>
    </source>
</evidence>
<comment type="cofactor">
    <cofactor evidence="1">
        <name>a divalent metal cation</name>
        <dbReference type="ChEBI" id="CHEBI:60240"/>
    </cofactor>
</comment>
<dbReference type="Proteomes" id="UP000027195">
    <property type="component" value="Unassembled WGS sequence"/>
</dbReference>
<gene>
    <name evidence="5" type="ORF">BOTBODRAFT_181997</name>
</gene>